<dbReference type="CDD" id="cd01767">
    <property type="entry name" value="UBX"/>
    <property type="match status" value="1"/>
</dbReference>
<evidence type="ECO:0000256" key="4">
    <source>
        <dbReference type="SAM" id="MobiDB-lite"/>
    </source>
</evidence>
<evidence type="ECO:0000256" key="2">
    <source>
        <dbReference type="ARBA" id="ARBA00022490"/>
    </source>
</evidence>
<feature type="domain" description="C2H2-type" evidence="5">
    <location>
        <begin position="77"/>
        <end position="106"/>
    </location>
</feature>
<feature type="compositionally biased region" description="Basic and acidic residues" evidence="4">
    <location>
        <begin position="194"/>
        <end position="216"/>
    </location>
</feature>
<comment type="caution">
    <text evidence="6">The sequence shown here is derived from an EMBL/GenBank/DDBJ whole genome shotgun (WGS) entry which is preliminary data.</text>
</comment>
<dbReference type="GO" id="GO:0032435">
    <property type="term" value="P:negative regulation of proteasomal ubiquitin-dependent protein catabolic process"/>
    <property type="evidence" value="ECO:0007669"/>
    <property type="project" value="TreeGrafter"/>
</dbReference>
<dbReference type="GO" id="GO:0008270">
    <property type="term" value="F:zinc ion binding"/>
    <property type="evidence" value="ECO:0007669"/>
    <property type="project" value="UniProtKB-KW"/>
</dbReference>
<dbReference type="PROSITE" id="PS00028">
    <property type="entry name" value="ZINC_FINGER_C2H2_1"/>
    <property type="match status" value="1"/>
</dbReference>
<feature type="compositionally biased region" description="Basic and acidic residues" evidence="4">
    <location>
        <begin position="40"/>
        <end position="62"/>
    </location>
</feature>
<reference evidence="6" key="1">
    <citation type="submission" date="2022-06" db="EMBL/GenBank/DDBJ databases">
        <authorList>
            <consortium name="SYNGENTA / RWTH Aachen University"/>
        </authorList>
    </citation>
    <scope>NUCLEOTIDE SEQUENCE</scope>
</reference>
<dbReference type="AlphaFoldDB" id="A0AAV0ALV0"/>
<evidence type="ECO:0000313" key="6">
    <source>
        <dbReference type="EMBL" id="CAH7668403.1"/>
    </source>
</evidence>
<evidence type="ECO:0000259" key="5">
    <source>
        <dbReference type="PROSITE" id="PS50157"/>
    </source>
</evidence>
<dbReference type="GO" id="GO:0031397">
    <property type="term" value="P:negative regulation of protein ubiquitination"/>
    <property type="evidence" value="ECO:0007669"/>
    <property type="project" value="TreeGrafter"/>
</dbReference>
<feature type="region of interest" description="Disordered" evidence="4">
    <location>
        <begin position="98"/>
        <end position="117"/>
    </location>
</feature>
<dbReference type="Gene3D" id="3.10.20.90">
    <property type="entry name" value="Phosphatidylinositol 3-kinase Catalytic Subunit, Chain A, domain 1"/>
    <property type="match status" value="1"/>
</dbReference>
<dbReference type="Gene3D" id="1.10.8.10">
    <property type="entry name" value="DNA helicase RuvA subunit, C-terminal domain"/>
    <property type="match status" value="1"/>
</dbReference>
<dbReference type="InterPro" id="IPR001012">
    <property type="entry name" value="UBX_dom"/>
</dbReference>
<evidence type="ECO:0000256" key="3">
    <source>
        <dbReference type="PROSITE-ProRule" id="PRU00042"/>
    </source>
</evidence>
<comment type="subcellular location">
    <subcellularLocation>
        <location evidence="1">Cytoplasm</location>
    </subcellularLocation>
</comment>
<name>A0AAV0ALV0_PHAPC</name>
<dbReference type="GO" id="GO:0005737">
    <property type="term" value="C:cytoplasm"/>
    <property type="evidence" value="ECO:0007669"/>
    <property type="project" value="UniProtKB-SubCell"/>
</dbReference>
<dbReference type="Pfam" id="PF24560">
    <property type="entry name" value="zf-C2H2_OTU1_C"/>
    <property type="match status" value="1"/>
</dbReference>
<dbReference type="Pfam" id="PF00789">
    <property type="entry name" value="UBX"/>
    <property type="match status" value="1"/>
</dbReference>
<protein>
    <recommendedName>
        <fullName evidence="5">C2H2-type domain-containing protein</fullName>
    </recommendedName>
</protein>
<keyword evidence="7" id="KW-1185">Reference proteome</keyword>
<dbReference type="GO" id="GO:1903094">
    <property type="term" value="P:negative regulation of protein K48-linked deubiquitination"/>
    <property type="evidence" value="ECO:0007669"/>
    <property type="project" value="TreeGrafter"/>
</dbReference>
<dbReference type="PANTHER" id="PTHR46340">
    <property type="entry name" value="UBX DOMAIN-CONTAINING PROTEIN 1"/>
    <property type="match status" value="1"/>
</dbReference>
<evidence type="ECO:0000256" key="1">
    <source>
        <dbReference type="ARBA" id="ARBA00004496"/>
    </source>
</evidence>
<organism evidence="6 7">
    <name type="scientific">Phakopsora pachyrhizi</name>
    <name type="common">Asian soybean rust disease fungus</name>
    <dbReference type="NCBI Taxonomy" id="170000"/>
    <lineage>
        <taxon>Eukaryota</taxon>
        <taxon>Fungi</taxon>
        <taxon>Dikarya</taxon>
        <taxon>Basidiomycota</taxon>
        <taxon>Pucciniomycotina</taxon>
        <taxon>Pucciniomycetes</taxon>
        <taxon>Pucciniales</taxon>
        <taxon>Phakopsoraceae</taxon>
        <taxon>Phakopsora</taxon>
    </lineage>
</organism>
<dbReference type="Pfam" id="PF22562">
    <property type="entry name" value="UBA_7"/>
    <property type="match status" value="1"/>
</dbReference>
<feature type="region of interest" description="Disordered" evidence="4">
    <location>
        <begin position="40"/>
        <end position="71"/>
    </location>
</feature>
<dbReference type="InterPro" id="IPR013087">
    <property type="entry name" value="Znf_C2H2_type"/>
</dbReference>
<dbReference type="InterPro" id="IPR015940">
    <property type="entry name" value="UBA"/>
</dbReference>
<dbReference type="GO" id="GO:0005634">
    <property type="term" value="C:nucleus"/>
    <property type="evidence" value="ECO:0007669"/>
    <property type="project" value="TreeGrafter"/>
</dbReference>
<accession>A0AAV0ALV0</accession>
<dbReference type="SUPFAM" id="SSF54236">
    <property type="entry name" value="Ubiquitin-like"/>
    <property type="match status" value="1"/>
</dbReference>
<dbReference type="InterPro" id="IPR029071">
    <property type="entry name" value="Ubiquitin-like_domsf"/>
</dbReference>
<keyword evidence="3" id="KW-0479">Metal-binding</keyword>
<sequence length="333" mass="37636">MSSSDRDLLLSFGFTDTQTDRALSATKNAGLQDALDWLEKFGENMPPEEKKDVEDSETRDTNDALETQPESVAAQSLKCADCGKFFKNQALASYHGEKSGHTNFEESTEEIKPLTEQERQERLEELRLKMESKRAAKAKVDAEEAKANEAIRRKAGKDMLEYKRELEAKEVQKNIALRNKEKQEEAKAKARVKAQIEEDKKRRAEKAALEKSKRDGVPLPQTSNVTNVVKKTPTSVPSSGSSKVYTEGKFNLRLVDRSNESVILTLRAEQNLFDLADLLIDHQSNLGYIFQKGSIKFSTSYPRKTYNKEEMAKSIKELGLLPSISLIVNTDYY</sequence>
<dbReference type="InterPro" id="IPR057766">
    <property type="entry name" value="Znf-C2H2_OTU1-like_C"/>
</dbReference>
<feature type="region of interest" description="Disordered" evidence="4">
    <location>
        <begin position="194"/>
        <end position="224"/>
    </location>
</feature>
<dbReference type="PANTHER" id="PTHR46340:SF1">
    <property type="entry name" value="UBX DOMAIN-CONTAINING PROTEIN 1"/>
    <property type="match status" value="1"/>
</dbReference>
<proteinExistence type="predicted"/>
<keyword evidence="2" id="KW-0963">Cytoplasm</keyword>
<dbReference type="EMBL" id="CALTRL010000508">
    <property type="protein sequence ID" value="CAH7668403.1"/>
    <property type="molecule type" value="Genomic_DNA"/>
</dbReference>
<evidence type="ECO:0000313" key="7">
    <source>
        <dbReference type="Proteomes" id="UP001153365"/>
    </source>
</evidence>
<keyword evidence="3" id="KW-0863">Zinc-finger</keyword>
<dbReference type="Proteomes" id="UP001153365">
    <property type="component" value="Unassembled WGS sequence"/>
</dbReference>
<dbReference type="GO" id="GO:0036435">
    <property type="term" value="F:K48-linked polyubiquitin modification-dependent protein binding"/>
    <property type="evidence" value="ECO:0007669"/>
    <property type="project" value="TreeGrafter"/>
</dbReference>
<dbReference type="PROSITE" id="PS50157">
    <property type="entry name" value="ZINC_FINGER_C2H2_2"/>
    <property type="match status" value="1"/>
</dbReference>
<keyword evidence="3" id="KW-0862">Zinc</keyword>
<gene>
    <name evidence="6" type="ORF">PPACK8108_LOCUS2911</name>
</gene>